<sequence length="767" mass="82655">MVSLSDSLETVLGAKAADMLEEQIKVQTVGELLRYVPDRYVKQGDLSGERRPEPGERLTVVARVEENKTIPIRNSRRKMVKLVVFDGNVRIAVTFFNSPWIAAKLPKGTRVMMAGEVKYFRDELQLTHPNWLLLPEDGTSIEADDAVGSAVMAGIAKALAVDAGDGGGEKDGSIDFSEFLRDVIPVYRGTAKLQAWTIWQCVRAVLGQLDPIDDPLPDTERLARGLIGADEALRKIHVPEGQNDIDQARARLKFDEALALQLALAQRRHVDRGAAGPVCRHVPGGLEDKMIARLPFTLTEGQAAVIDEISADLAAPITAADQSSVAPMSRLLQGEVGSGKTLVALLVMLRVIDNGYQCALLAPTEVLAAQHLRTLEAMLGGLAREGELDGEEGATRIALITGSMKTAAKRTALLETVTGQVGILIGTHALLQEHVDFFNLGFVVVDEQHRFGVEQRDTLRSRGRDGIVPHLLVMTATPIPRTVAMTVFGDLETSTLRELPRGRQPITTSVVPRGNPKWVQRVWERVNEEVEAGRQVYVVCARIGDDGTAAGQKSERKGAEAAAEPATSAVDMFTTLSEGPLGVHRLGLLHGRLPADEKALLMADFTAGDIDILVSTTVIEVGVDVPNATTMVIVDAERFGVSQLHQLRGRVGRGGLPGLCLLVTGASEMSPAMERLRAVAESNDGFALSIVDLAQRREGDLLGSLQSGQTSSLKFLSLLTDGDLIEDTRALADEVVGRDLTLVDHKPMAGLVDSILGPVRLAYLDKS</sequence>
<organism evidence="10 11">
    <name type="scientific">Williamsia marianensis</name>
    <dbReference type="NCBI Taxonomy" id="85044"/>
    <lineage>
        <taxon>Bacteria</taxon>
        <taxon>Bacillati</taxon>
        <taxon>Actinomycetota</taxon>
        <taxon>Actinomycetes</taxon>
        <taxon>Mycobacteriales</taxon>
        <taxon>Nocardiaceae</taxon>
        <taxon>Williamsia</taxon>
    </lineage>
</organism>
<gene>
    <name evidence="10" type="ORF">CSW57_19660</name>
</gene>
<keyword evidence="4 10" id="KW-0347">Helicase</keyword>
<dbReference type="InterPro" id="IPR001650">
    <property type="entry name" value="Helicase_C-like"/>
</dbReference>
<dbReference type="PROSITE" id="PS51192">
    <property type="entry name" value="HELICASE_ATP_BIND_1"/>
    <property type="match status" value="1"/>
</dbReference>
<dbReference type="InterPro" id="IPR045562">
    <property type="entry name" value="RecG_dom3_C"/>
</dbReference>
<keyword evidence="3" id="KW-0378">Hydrolase</keyword>
<accession>A0A2G3PJB6</accession>
<keyword evidence="5" id="KW-0067">ATP-binding</keyword>
<dbReference type="Pfam" id="PF00270">
    <property type="entry name" value="DEAD"/>
    <property type="match status" value="1"/>
</dbReference>
<comment type="caution">
    <text evidence="10">The sequence shown here is derived from an EMBL/GenBank/DDBJ whole genome shotgun (WGS) entry which is preliminary data.</text>
</comment>
<dbReference type="SMART" id="SM00490">
    <property type="entry name" value="HELICc"/>
    <property type="match status" value="1"/>
</dbReference>
<evidence type="ECO:0000259" key="8">
    <source>
        <dbReference type="PROSITE" id="PS51192"/>
    </source>
</evidence>
<dbReference type="NCBIfam" id="NF008167">
    <property type="entry name" value="PRK10917.2-1"/>
    <property type="match status" value="1"/>
</dbReference>
<evidence type="ECO:0000256" key="2">
    <source>
        <dbReference type="ARBA" id="ARBA00022763"/>
    </source>
</evidence>
<dbReference type="SUPFAM" id="SSF52540">
    <property type="entry name" value="P-loop containing nucleoside triphosphate hydrolases"/>
    <property type="match status" value="2"/>
</dbReference>
<evidence type="ECO:0000256" key="3">
    <source>
        <dbReference type="ARBA" id="ARBA00022801"/>
    </source>
</evidence>
<reference evidence="10 11" key="1">
    <citation type="submission" date="2017-10" db="EMBL/GenBank/DDBJ databases">
        <title>The draft genome sequence of Williamsia sp. BULT 1.1 isolated from the semi-arid grassland soils from South Africa.</title>
        <authorList>
            <person name="Kabwe M.H."/>
            <person name="Govender N."/>
            <person name="Mutseka Lunga P."/>
            <person name="Vikram S."/>
            <person name="Makhalanyane T.P."/>
        </authorList>
    </citation>
    <scope>NUCLEOTIDE SEQUENCE [LARGE SCALE GENOMIC DNA]</scope>
    <source>
        <strain evidence="10 11">BULT 1.1</strain>
    </source>
</reference>
<evidence type="ECO:0000256" key="1">
    <source>
        <dbReference type="ARBA" id="ARBA00022741"/>
    </source>
</evidence>
<keyword evidence="2" id="KW-0227">DNA damage</keyword>
<dbReference type="Gene3D" id="2.40.50.140">
    <property type="entry name" value="Nucleic acid-binding proteins"/>
    <property type="match status" value="1"/>
</dbReference>
<dbReference type="PANTHER" id="PTHR47964:SF1">
    <property type="entry name" value="ATP-DEPENDENT DNA HELICASE HOMOLOG RECG, CHLOROPLASTIC"/>
    <property type="match status" value="1"/>
</dbReference>
<dbReference type="SUPFAM" id="SSF50249">
    <property type="entry name" value="Nucleic acid-binding proteins"/>
    <property type="match status" value="1"/>
</dbReference>
<feature type="domain" description="Helicase ATP-binding" evidence="8">
    <location>
        <begin position="321"/>
        <end position="496"/>
    </location>
</feature>
<dbReference type="GO" id="GO:0006281">
    <property type="term" value="P:DNA repair"/>
    <property type="evidence" value="ECO:0007669"/>
    <property type="project" value="UniProtKB-KW"/>
</dbReference>
<dbReference type="Gene3D" id="3.40.50.300">
    <property type="entry name" value="P-loop containing nucleotide triphosphate hydrolases"/>
    <property type="match status" value="2"/>
</dbReference>
<dbReference type="InterPro" id="IPR004365">
    <property type="entry name" value="NA-bd_OB_tRNA"/>
</dbReference>
<feature type="domain" description="Helicase C-terminal" evidence="9">
    <location>
        <begin position="518"/>
        <end position="694"/>
    </location>
</feature>
<dbReference type="CDD" id="cd04488">
    <property type="entry name" value="RecG_wedge_OBF"/>
    <property type="match status" value="1"/>
</dbReference>
<dbReference type="AlphaFoldDB" id="A0A2G3PJB6"/>
<dbReference type="GO" id="GO:0003678">
    <property type="term" value="F:DNA helicase activity"/>
    <property type="evidence" value="ECO:0007669"/>
    <property type="project" value="TreeGrafter"/>
</dbReference>
<dbReference type="InterPro" id="IPR027417">
    <property type="entry name" value="P-loop_NTPase"/>
</dbReference>
<dbReference type="InterPro" id="IPR047112">
    <property type="entry name" value="RecG/Mfd"/>
</dbReference>
<evidence type="ECO:0000259" key="9">
    <source>
        <dbReference type="PROSITE" id="PS51194"/>
    </source>
</evidence>
<dbReference type="SMART" id="SM00487">
    <property type="entry name" value="DEXDc"/>
    <property type="match status" value="1"/>
</dbReference>
<dbReference type="InterPro" id="IPR014001">
    <property type="entry name" value="Helicase_ATP-bd"/>
</dbReference>
<protein>
    <submittedName>
        <fullName evidence="10">ATP-dependent DNA helicase RecG</fullName>
    </submittedName>
</protein>
<evidence type="ECO:0000313" key="10">
    <source>
        <dbReference type="EMBL" id="PHV65901.1"/>
    </source>
</evidence>
<name>A0A2G3PJB6_WILMA</name>
<dbReference type="PROSITE" id="PS51194">
    <property type="entry name" value="HELICASE_CTER"/>
    <property type="match status" value="1"/>
</dbReference>
<dbReference type="InterPro" id="IPR011545">
    <property type="entry name" value="DEAD/DEAH_box_helicase_dom"/>
</dbReference>
<dbReference type="GO" id="GO:0016787">
    <property type="term" value="F:hydrolase activity"/>
    <property type="evidence" value="ECO:0007669"/>
    <property type="project" value="UniProtKB-KW"/>
</dbReference>
<keyword evidence="7" id="KW-0234">DNA repair</keyword>
<keyword evidence="6" id="KW-0238">DNA-binding</keyword>
<dbReference type="Pfam" id="PF01336">
    <property type="entry name" value="tRNA_anti-codon"/>
    <property type="match status" value="1"/>
</dbReference>
<dbReference type="GO" id="GO:0005524">
    <property type="term" value="F:ATP binding"/>
    <property type="evidence" value="ECO:0007669"/>
    <property type="project" value="UniProtKB-KW"/>
</dbReference>
<evidence type="ECO:0000313" key="11">
    <source>
        <dbReference type="Proteomes" id="UP000225108"/>
    </source>
</evidence>
<keyword evidence="1" id="KW-0547">Nucleotide-binding</keyword>
<proteinExistence type="predicted"/>
<dbReference type="RefSeq" id="WP_099384198.1">
    <property type="nucleotide sequence ID" value="NZ_PEBD01000010.1"/>
</dbReference>
<evidence type="ECO:0000256" key="7">
    <source>
        <dbReference type="ARBA" id="ARBA00023204"/>
    </source>
</evidence>
<dbReference type="GO" id="GO:0003677">
    <property type="term" value="F:DNA binding"/>
    <property type="evidence" value="ECO:0007669"/>
    <property type="project" value="UniProtKB-KW"/>
</dbReference>
<dbReference type="Pfam" id="PF00271">
    <property type="entry name" value="Helicase_C"/>
    <property type="match status" value="1"/>
</dbReference>
<evidence type="ECO:0000256" key="4">
    <source>
        <dbReference type="ARBA" id="ARBA00022806"/>
    </source>
</evidence>
<dbReference type="InterPro" id="IPR012340">
    <property type="entry name" value="NA-bd_OB-fold"/>
</dbReference>
<dbReference type="EMBL" id="PEBD01000010">
    <property type="protein sequence ID" value="PHV65901.1"/>
    <property type="molecule type" value="Genomic_DNA"/>
</dbReference>
<evidence type="ECO:0000256" key="6">
    <source>
        <dbReference type="ARBA" id="ARBA00023125"/>
    </source>
</evidence>
<dbReference type="PANTHER" id="PTHR47964">
    <property type="entry name" value="ATP-DEPENDENT DNA HELICASE HOMOLOG RECG, CHLOROPLASTIC"/>
    <property type="match status" value="1"/>
</dbReference>
<dbReference type="Proteomes" id="UP000225108">
    <property type="component" value="Unassembled WGS sequence"/>
</dbReference>
<evidence type="ECO:0000256" key="5">
    <source>
        <dbReference type="ARBA" id="ARBA00022840"/>
    </source>
</evidence>
<dbReference type="Pfam" id="PF19833">
    <property type="entry name" value="RecG_dom3_C"/>
    <property type="match status" value="1"/>
</dbReference>